<evidence type="ECO:0000313" key="1">
    <source>
        <dbReference type="EMBL" id="SHE94183.1"/>
    </source>
</evidence>
<keyword evidence="2" id="KW-1185">Reference proteome</keyword>
<proteinExistence type="predicted"/>
<dbReference type="AlphaFoldDB" id="A0A1M4XLQ7"/>
<dbReference type="EMBL" id="FQUL01000041">
    <property type="protein sequence ID" value="SHE94183.1"/>
    <property type="molecule type" value="Genomic_DNA"/>
</dbReference>
<evidence type="ECO:0008006" key="3">
    <source>
        <dbReference type="Google" id="ProtNLM"/>
    </source>
</evidence>
<dbReference type="RefSeq" id="WP_072792137.1">
    <property type="nucleotide sequence ID" value="NZ_FQUL01000041.1"/>
</dbReference>
<dbReference type="STRING" id="1121881.SAMN02745225_02057"/>
<gene>
    <name evidence="1" type="ORF">SAMN02745225_02057</name>
</gene>
<protein>
    <recommendedName>
        <fullName evidence="3">SIR2-like domain-containing protein</fullName>
    </recommendedName>
</protein>
<evidence type="ECO:0000313" key="2">
    <source>
        <dbReference type="Proteomes" id="UP000184295"/>
    </source>
</evidence>
<dbReference type="OrthoDB" id="9808492at2"/>
<dbReference type="Proteomes" id="UP000184295">
    <property type="component" value="Unassembled WGS sequence"/>
</dbReference>
<sequence>MEELRPLTRHDVFILGAGFSKAVAGNFPVAAQLLEPILERLKDRLNNGTKPHGGEGFEQWISRLAEDQPHLSADENLERSAAFLRVSQEIGKILIERENVTLTGQMPPWLAKLLFAWHVRQATVISFNYDNLIECGVNSQHLPMFDRNPVSIHDVLNRLPPLPPSIQNEETRLSNLQGGGMVSMASDDFEQSTPWRDTFRLIKLHGSISWYWVPDDATGATLQRWPNIGSFGQPAGDQRAEIRRQLPGRESFIAPPSSTKSRYLANPVIRQLWRDAFEALREADQIFFLGYSIPTQDQAAMSLIVEGIGDRKARIHIVDIDADRVRDNLAKLLVRYEPSQAEQEEGILAKKVTRLERRYRLKLHPGDNSIKNLADSYIDELATQLANNLTDYARGLPAIDQVIDVDCTDQDFKINPVVGGISAMVASNSYAMNFDGITVENGILTIPCRLGPLERDDLALTKLLKRLQKEDVKKITLQPPTQDNEDPQTIVPIVDYRLKTNTQPDLHPCWQSLDLTPFIVRAPEARPGLTVSG</sequence>
<reference evidence="2" key="1">
    <citation type="submission" date="2016-11" db="EMBL/GenBank/DDBJ databases">
        <authorList>
            <person name="Varghese N."/>
            <person name="Submissions S."/>
        </authorList>
    </citation>
    <scope>NUCLEOTIDE SEQUENCE [LARGE SCALE GENOMIC DNA]</scope>
    <source>
        <strain evidence="2">DSM 19514</strain>
    </source>
</reference>
<organism evidence="1 2">
    <name type="scientific">Ferrithrix thermotolerans DSM 19514</name>
    <dbReference type="NCBI Taxonomy" id="1121881"/>
    <lineage>
        <taxon>Bacteria</taxon>
        <taxon>Bacillati</taxon>
        <taxon>Actinomycetota</taxon>
        <taxon>Acidimicrobiia</taxon>
        <taxon>Acidimicrobiales</taxon>
        <taxon>Acidimicrobiaceae</taxon>
        <taxon>Ferrithrix</taxon>
    </lineage>
</organism>
<name>A0A1M4XLQ7_9ACTN</name>
<accession>A0A1M4XLQ7</accession>